<keyword evidence="2" id="KW-1185">Reference proteome</keyword>
<name>A0ACB5UF27_AMBMO</name>
<sequence length="112" mass="12515">MAQKLQVQLQSMSLVHSSSMDLDMLTELGINNTFGLSIDDSTVMKFGLNYNGSNIGYVKLNQFQLINDDNFYSNVSSTLSLRVTDNEIDRIHIDELLGRYVSGLSPKITSSF</sequence>
<accession>A0ACB5UF27</accession>
<organism evidence="1 2">
    <name type="scientific">Ambrosiozyma monospora</name>
    <name type="common">Yeast</name>
    <name type="synonym">Endomycopsis monosporus</name>
    <dbReference type="NCBI Taxonomy" id="43982"/>
    <lineage>
        <taxon>Eukaryota</taxon>
        <taxon>Fungi</taxon>
        <taxon>Dikarya</taxon>
        <taxon>Ascomycota</taxon>
        <taxon>Saccharomycotina</taxon>
        <taxon>Pichiomycetes</taxon>
        <taxon>Pichiales</taxon>
        <taxon>Pichiaceae</taxon>
        <taxon>Ambrosiozyma</taxon>
    </lineage>
</organism>
<proteinExistence type="predicted"/>
<evidence type="ECO:0000313" key="1">
    <source>
        <dbReference type="EMBL" id="GMF08334.1"/>
    </source>
</evidence>
<dbReference type="EMBL" id="BSXS01016884">
    <property type="protein sequence ID" value="GMF08334.1"/>
    <property type="molecule type" value="Genomic_DNA"/>
</dbReference>
<comment type="caution">
    <text evidence="1">The sequence shown here is derived from an EMBL/GenBank/DDBJ whole genome shotgun (WGS) entry which is preliminary data.</text>
</comment>
<protein>
    <submittedName>
        <fullName evidence="1">Unnamed protein product</fullName>
    </submittedName>
</protein>
<reference evidence="1" key="1">
    <citation type="submission" date="2023-04" db="EMBL/GenBank/DDBJ databases">
        <title>Ambrosiozyma monospora NBRC 10751.</title>
        <authorList>
            <person name="Ichikawa N."/>
            <person name="Sato H."/>
            <person name="Tonouchi N."/>
        </authorList>
    </citation>
    <scope>NUCLEOTIDE SEQUENCE</scope>
    <source>
        <strain evidence="1">NBRC 10751</strain>
    </source>
</reference>
<evidence type="ECO:0000313" key="2">
    <source>
        <dbReference type="Proteomes" id="UP001165064"/>
    </source>
</evidence>
<dbReference type="Proteomes" id="UP001165064">
    <property type="component" value="Unassembled WGS sequence"/>
</dbReference>
<gene>
    <name evidence="1" type="ORF">Amon02_001322900</name>
</gene>